<evidence type="ECO:0000313" key="2">
    <source>
        <dbReference type="Proteomes" id="UP000007076"/>
    </source>
</evidence>
<dbReference type="PATRIC" id="fig|452652.3.peg.5224"/>
<keyword evidence="2" id="KW-1185">Reference proteome</keyword>
<dbReference type="EMBL" id="AP010968">
    <property type="protein sequence ID" value="BAJ31005.1"/>
    <property type="molecule type" value="Genomic_DNA"/>
</dbReference>
<protein>
    <submittedName>
        <fullName evidence="1">Uncharacterized protein</fullName>
    </submittedName>
</protein>
<gene>
    <name evidence="1" type="ordered locus">KSE_52300</name>
</gene>
<dbReference type="AlphaFoldDB" id="E4NHM5"/>
<dbReference type="KEGG" id="ksk:KSE_52300"/>
<accession>E4NHM5</accession>
<dbReference type="HOGENOM" id="CLU_2193440_0_0_11"/>
<dbReference type="Proteomes" id="UP000007076">
    <property type="component" value="Chromosome"/>
</dbReference>
<organism evidence="1 2">
    <name type="scientific">Kitasatospora setae (strain ATCC 33774 / DSM 43861 / JCM 3304 / KCC A-0304 / NBRC 14216 / KM-6054)</name>
    <name type="common">Streptomyces setae</name>
    <dbReference type="NCBI Taxonomy" id="452652"/>
    <lineage>
        <taxon>Bacteria</taxon>
        <taxon>Bacillati</taxon>
        <taxon>Actinomycetota</taxon>
        <taxon>Actinomycetes</taxon>
        <taxon>Kitasatosporales</taxon>
        <taxon>Streptomycetaceae</taxon>
        <taxon>Kitasatospora</taxon>
    </lineage>
</organism>
<evidence type="ECO:0000313" key="1">
    <source>
        <dbReference type="EMBL" id="BAJ31005.1"/>
    </source>
</evidence>
<proteinExistence type="predicted"/>
<sequence>MATEPLTASSSEQQLLASEAVAALLDQPFAEQVVTRWAKAAAELASARRAVRSDTSQHTTNRLACAVAVEQALRELLESVVPVTAEAVSDALIRRGVALELLDALREP</sequence>
<name>E4NHM5_KITSK</name>
<dbReference type="STRING" id="452652.KSE_52300"/>
<reference evidence="1 2" key="1">
    <citation type="journal article" date="2010" name="DNA Res.">
        <title>Genome sequence of Kitasatospora setae NBRC 14216T: an evolutionary snapshot of the family Streptomycetaceae.</title>
        <authorList>
            <person name="Ichikawa N."/>
            <person name="Oguchi A."/>
            <person name="Ikeda H."/>
            <person name="Ishikawa J."/>
            <person name="Kitani S."/>
            <person name="Watanabe Y."/>
            <person name="Nakamura S."/>
            <person name="Katano Y."/>
            <person name="Kishi E."/>
            <person name="Sasagawa M."/>
            <person name="Ankai A."/>
            <person name="Fukui S."/>
            <person name="Hashimoto Y."/>
            <person name="Kamata S."/>
            <person name="Otoguro M."/>
            <person name="Tanikawa S."/>
            <person name="Nihira T."/>
            <person name="Horinouchi S."/>
            <person name="Ohnishi Y."/>
            <person name="Hayakawa M."/>
            <person name="Kuzuyama T."/>
            <person name="Arisawa A."/>
            <person name="Nomoto F."/>
            <person name="Miura H."/>
            <person name="Takahashi Y."/>
            <person name="Fujita N."/>
        </authorList>
    </citation>
    <scope>NUCLEOTIDE SEQUENCE [LARGE SCALE GENOMIC DNA]</scope>
    <source>
        <strain evidence="2">ATCC 33774 / DSM 43861 / JCM 3304 / KCC A-0304 / NBRC 14216 / KM-6054</strain>
    </source>
</reference>
<dbReference type="RefSeq" id="WP_014138302.1">
    <property type="nucleotide sequence ID" value="NC_016109.1"/>
</dbReference>